<dbReference type="GO" id="GO:0051010">
    <property type="term" value="F:microtubule plus-end binding"/>
    <property type="evidence" value="ECO:0007669"/>
    <property type="project" value="UniProtKB-ARBA"/>
</dbReference>
<keyword evidence="10" id="KW-0175">Coiled coil</keyword>
<feature type="compositionally biased region" description="Polar residues" evidence="11">
    <location>
        <begin position="126"/>
        <end position="155"/>
    </location>
</feature>
<feature type="domain" description="Calponin-homology (CH)" evidence="12">
    <location>
        <begin position="6"/>
        <end position="107"/>
    </location>
</feature>
<dbReference type="PANTHER" id="PTHR10623">
    <property type="entry name" value="MICROTUBULE-ASSOCIATED PROTEIN RP/EB FAMILY MEMBER"/>
    <property type="match status" value="1"/>
</dbReference>
<dbReference type="FunFam" id="1.10.418.10:FF:000028">
    <property type="entry name" value="RP/EB family microtubule-associated protein"/>
    <property type="match status" value="1"/>
</dbReference>
<evidence type="ECO:0000256" key="11">
    <source>
        <dbReference type="SAM" id="MobiDB-lite"/>
    </source>
</evidence>
<dbReference type="InterPro" id="IPR027328">
    <property type="entry name" value="MAPRE"/>
</dbReference>
<evidence type="ECO:0000256" key="8">
    <source>
        <dbReference type="ARBA" id="ARBA00023306"/>
    </source>
</evidence>
<dbReference type="EMBL" id="BTFZ01000011">
    <property type="protein sequence ID" value="GMM36489.1"/>
    <property type="molecule type" value="Genomic_DNA"/>
</dbReference>
<dbReference type="Proteomes" id="UP001360560">
    <property type="component" value="Unassembled WGS sequence"/>
</dbReference>
<dbReference type="GO" id="GO:0051301">
    <property type="term" value="P:cell division"/>
    <property type="evidence" value="ECO:0007669"/>
    <property type="project" value="UniProtKB-KW"/>
</dbReference>
<evidence type="ECO:0000313" key="14">
    <source>
        <dbReference type="EMBL" id="GMM36489.1"/>
    </source>
</evidence>
<dbReference type="SUPFAM" id="SSF140612">
    <property type="entry name" value="EB1 dimerisation domain-like"/>
    <property type="match status" value="1"/>
</dbReference>
<dbReference type="GO" id="GO:0007010">
    <property type="term" value="P:cytoskeleton organization"/>
    <property type="evidence" value="ECO:0007669"/>
    <property type="project" value="UniProtKB-ARBA"/>
</dbReference>
<dbReference type="PROSITE" id="PS50021">
    <property type="entry name" value="CH"/>
    <property type="match status" value="1"/>
</dbReference>
<dbReference type="InterPro" id="IPR004953">
    <property type="entry name" value="EB1_C"/>
</dbReference>
<dbReference type="SUPFAM" id="SSF47576">
    <property type="entry name" value="Calponin-homology domain, CH-domain"/>
    <property type="match status" value="1"/>
</dbReference>
<keyword evidence="5 9" id="KW-0493">Microtubule</keyword>
<gene>
    <name evidence="14" type="ORF">DASC09_038140</name>
</gene>
<dbReference type="InterPro" id="IPR036133">
    <property type="entry name" value="EB1_C_sf"/>
</dbReference>
<reference evidence="14 15" key="1">
    <citation type="journal article" date="2023" name="Elife">
        <title>Identification of key yeast species and microbe-microbe interactions impacting larval growth of Drosophila in the wild.</title>
        <authorList>
            <person name="Mure A."/>
            <person name="Sugiura Y."/>
            <person name="Maeda R."/>
            <person name="Honda K."/>
            <person name="Sakurai N."/>
            <person name="Takahashi Y."/>
            <person name="Watada M."/>
            <person name="Katoh T."/>
            <person name="Gotoh A."/>
            <person name="Gotoh Y."/>
            <person name="Taniguchi I."/>
            <person name="Nakamura K."/>
            <person name="Hayashi T."/>
            <person name="Katayama T."/>
            <person name="Uemura T."/>
            <person name="Hattori Y."/>
        </authorList>
    </citation>
    <scope>NUCLEOTIDE SEQUENCE [LARGE SCALE GENOMIC DNA]</scope>
    <source>
        <strain evidence="14 15">SC-9</strain>
    </source>
</reference>
<dbReference type="InterPro" id="IPR036872">
    <property type="entry name" value="CH_dom_sf"/>
</dbReference>
<evidence type="ECO:0000256" key="3">
    <source>
        <dbReference type="ARBA" id="ARBA00022490"/>
    </source>
</evidence>
<sequence length="363" mass="40919">MSINLGESRSELLHWLNNFLDLNYTKVEQCGTGAAYCQILDSIYGDVPMNKVKFTVQFEYEYLQNYKVLQSAFAKHGIAKVVLVEKLSKCKLQDNLEFLQWLKRFWAENKDETHYDPNSRRKALPKSTSNSRTGSSLKQSRPATRTTSSVTNNKPTMAKRNLSGIRNTNANHAASASATTTNASPVKPSSTTRTRMFGAPATSKHSTTATNGGPIRPKAGVSAQQMKLQKELEKEIEELRQELAGVTEELDEYKVAAEGLETERNFYFNKLRDIEILSQATTDDLSEQAEQQHQQQLNGDLTNDVLKNNQSLIEFVEKVQDILYSTEEGFQVPDQVDEEGEEFIEQENDILGEEEPLGDDESF</sequence>
<dbReference type="GO" id="GO:0072686">
    <property type="term" value="C:mitotic spindle"/>
    <property type="evidence" value="ECO:0007669"/>
    <property type="project" value="UniProtKB-ARBA"/>
</dbReference>
<dbReference type="GeneID" id="90074464"/>
<keyword evidence="3" id="KW-0963">Cytoplasm</keyword>
<comment type="caution">
    <text evidence="14">The sequence shown here is derived from an EMBL/GenBank/DDBJ whole genome shotgun (WGS) entry which is preliminary data.</text>
</comment>
<dbReference type="AlphaFoldDB" id="A0AAV5QP12"/>
<evidence type="ECO:0000256" key="9">
    <source>
        <dbReference type="PROSITE-ProRule" id="PRU00576"/>
    </source>
</evidence>
<name>A0AAV5QP12_9ASCO</name>
<evidence type="ECO:0000256" key="2">
    <source>
        <dbReference type="ARBA" id="ARBA00010729"/>
    </source>
</evidence>
<evidence type="ECO:0000259" key="12">
    <source>
        <dbReference type="PROSITE" id="PS50021"/>
    </source>
</evidence>
<dbReference type="Gene3D" id="1.10.418.10">
    <property type="entry name" value="Calponin-like domain"/>
    <property type="match status" value="1"/>
</dbReference>
<evidence type="ECO:0000256" key="1">
    <source>
        <dbReference type="ARBA" id="ARBA00004245"/>
    </source>
</evidence>
<dbReference type="GO" id="GO:0035371">
    <property type="term" value="C:microtubule plus-end"/>
    <property type="evidence" value="ECO:0007669"/>
    <property type="project" value="UniProtKB-ARBA"/>
</dbReference>
<feature type="coiled-coil region" evidence="10">
    <location>
        <begin position="222"/>
        <end position="263"/>
    </location>
</feature>
<evidence type="ECO:0000256" key="7">
    <source>
        <dbReference type="ARBA" id="ARBA00023212"/>
    </source>
</evidence>
<keyword evidence="15" id="KW-1185">Reference proteome</keyword>
<evidence type="ECO:0000256" key="5">
    <source>
        <dbReference type="ARBA" id="ARBA00022701"/>
    </source>
</evidence>
<feature type="region of interest" description="Disordered" evidence="11">
    <location>
        <begin position="335"/>
        <end position="363"/>
    </location>
</feature>
<dbReference type="GO" id="GO:0051233">
    <property type="term" value="C:spindle midzone"/>
    <property type="evidence" value="ECO:0007669"/>
    <property type="project" value="UniProtKB-ARBA"/>
</dbReference>
<evidence type="ECO:0000259" key="13">
    <source>
        <dbReference type="PROSITE" id="PS51230"/>
    </source>
</evidence>
<organism evidence="14 15">
    <name type="scientific">Saccharomycopsis crataegensis</name>
    <dbReference type="NCBI Taxonomy" id="43959"/>
    <lineage>
        <taxon>Eukaryota</taxon>
        <taxon>Fungi</taxon>
        <taxon>Dikarya</taxon>
        <taxon>Ascomycota</taxon>
        <taxon>Saccharomycotina</taxon>
        <taxon>Saccharomycetes</taxon>
        <taxon>Saccharomycopsidaceae</taxon>
        <taxon>Saccharomycopsis</taxon>
    </lineage>
</organism>
<dbReference type="PROSITE" id="PS51230">
    <property type="entry name" value="EB1_C"/>
    <property type="match status" value="1"/>
</dbReference>
<dbReference type="Pfam" id="PF03271">
    <property type="entry name" value="EB1"/>
    <property type="match status" value="1"/>
</dbReference>
<feature type="domain" description="EB1 C-terminal" evidence="13">
    <location>
        <begin position="235"/>
        <end position="332"/>
    </location>
</feature>
<keyword evidence="6" id="KW-0498">Mitosis</keyword>
<dbReference type="InterPro" id="IPR001715">
    <property type="entry name" value="CH_dom"/>
</dbReference>
<accession>A0AAV5QP12</accession>
<dbReference type="GO" id="GO:0030473">
    <property type="term" value="P:nuclear migration along microtubule"/>
    <property type="evidence" value="ECO:0007669"/>
    <property type="project" value="UniProtKB-ARBA"/>
</dbReference>
<keyword evidence="8" id="KW-0131">Cell cycle</keyword>
<evidence type="ECO:0000256" key="10">
    <source>
        <dbReference type="SAM" id="Coils"/>
    </source>
</evidence>
<comment type="similarity">
    <text evidence="2">Belongs to the MAPRE family.</text>
</comment>
<feature type="region of interest" description="Disordered" evidence="11">
    <location>
        <begin position="113"/>
        <end position="220"/>
    </location>
</feature>
<dbReference type="GO" id="GO:0035372">
    <property type="term" value="P:protein localization to microtubule"/>
    <property type="evidence" value="ECO:0007669"/>
    <property type="project" value="UniProtKB-ARBA"/>
</dbReference>
<protein>
    <submittedName>
        <fullName evidence="14">Microtubule-binding protein</fullName>
    </submittedName>
</protein>
<dbReference type="Gene3D" id="1.20.5.1430">
    <property type="match status" value="1"/>
</dbReference>
<keyword evidence="4" id="KW-0132">Cell division</keyword>
<proteinExistence type="inferred from homology"/>
<dbReference type="Pfam" id="PF00307">
    <property type="entry name" value="CH"/>
    <property type="match status" value="1"/>
</dbReference>
<comment type="subcellular location">
    <subcellularLocation>
        <location evidence="1">Cytoplasm</location>
        <location evidence="1">Cytoskeleton</location>
    </subcellularLocation>
</comment>
<dbReference type="RefSeq" id="XP_064853485.1">
    <property type="nucleotide sequence ID" value="XM_064997413.1"/>
</dbReference>
<feature type="compositionally biased region" description="Low complexity" evidence="11">
    <location>
        <begin position="167"/>
        <end position="184"/>
    </location>
</feature>
<evidence type="ECO:0000256" key="6">
    <source>
        <dbReference type="ARBA" id="ARBA00022776"/>
    </source>
</evidence>
<evidence type="ECO:0000313" key="15">
    <source>
        <dbReference type="Proteomes" id="UP001360560"/>
    </source>
</evidence>
<keyword evidence="7" id="KW-0206">Cytoskeleton</keyword>
<evidence type="ECO:0000256" key="4">
    <source>
        <dbReference type="ARBA" id="ARBA00022618"/>
    </source>
</evidence>